<keyword evidence="13" id="KW-1185">Reference proteome</keyword>
<dbReference type="InterPro" id="IPR013099">
    <property type="entry name" value="K_chnl_dom"/>
</dbReference>
<dbReference type="GO" id="GO:0030322">
    <property type="term" value="P:stabilization of membrane potential"/>
    <property type="evidence" value="ECO:0007669"/>
    <property type="project" value="TreeGrafter"/>
</dbReference>
<dbReference type="GO" id="GO:0022841">
    <property type="term" value="F:potassium ion leak channel activity"/>
    <property type="evidence" value="ECO:0007669"/>
    <property type="project" value="TreeGrafter"/>
</dbReference>
<dbReference type="SUPFAM" id="SSF81324">
    <property type="entry name" value="Voltage-gated potassium channels"/>
    <property type="match status" value="2"/>
</dbReference>
<dbReference type="Pfam" id="PF07885">
    <property type="entry name" value="Ion_trans_2"/>
    <property type="match status" value="2"/>
</dbReference>
<feature type="domain" description="Potassium channel" evidence="11">
    <location>
        <begin position="170"/>
        <end position="257"/>
    </location>
</feature>
<evidence type="ECO:0000259" key="11">
    <source>
        <dbReference type="Pfam" id="PF07885"/>
    </source>
</evidence>
<evidence type="ECO:0000256" key="4">
    <source>
        <dbReference type="ARBA" id="ARBA00022989"/>
    </source>
</evidence>
<feature type="transmembrane region" description="Helical" evidence="10">
    <location>
        <begin position="199"/>
        <end position="219"/>
    </location>
</feature>
<sequence>MSRKQWFLLLCLFSIYLLMGASIFYVIESKEEFLRMERENEERREIEGLIKHYYPDGDKKFLDRLATYCEKPLAVDMSREKSEEKWDFYHSLFFVITVVSTIGYGNLAPTTMLSRIIMIFYALIGIPINGIVMISLGSYFGSKFEKLYHRWKSAKMQYDSTKLGLVSQIFLYLIPGFVFFIFLPSLIMVMFEGWNYDVAVYYAFVTLTTIGFGDFVSGVKNEYHVNDIWYMTYKIFLLFWVIGGIGYVLMVINFITRGMMSKKIVKLEHIITENIKKTPQRIRQELRTLLHEFLLVKVKPVYKGEFLYEPHVLERSQSCPDLSMFDSAESISCVRQRAFSVGFREIKPRHSFQSESELDKIDKERTFRPSDALLKQNHLLLKVVDALGHKSGKYGLDLFSDRDILASENISSNASSDMNLHDARRRALSDTTPPLGINIDFEKNNGHTWYGDDAKYKLKEFRERTCSMPQQRPRTNSSIFRKIRDRIMNQTKTVDVEKQAEDYPQKPKDVPNINLLDESFLRPIGLLDEQDNYLKQTRRGRYSMFAGPQENYVRQTRAGRRSIADYQDAVLEQTSIADFLRALTAVSVPETLGPNLKRRKMGTASITPPEIATPSRTRRMPIRAQYQNRRASLMPSQTTNKLPPRRFSLRPVDENLSTSPPPYSITVNEGRRSIRSRNRRFSIRPTTMAFGNSTGPVQRQCTVLKKDKTESGEKADKQ</sequence>
<keyword evidence="4 10" id="KW-1133">Transmembrane helix</keyword>
<evidence type="ECO:0000256" key="7">
    <source>
        <dbReference type="ARBA" id="ARBA00023303"/>
    </source>
</evidence>
<feature type="transmembrane region" description="Helical" evidence="10">
    <location>
        <begin position="119"/>
        <end position="142"/>
    </location>
</feature>
<evidence type="ECO:0000256" key="9">
    <source>
        <dbReference type="SAM" id="MobiDB-lite"/>
    </source>
</evidence>
<organism evidence="12 13">
    <name type="scientific">Brassicogethes aeneus</name>
    <name type="common">Rape pollen beetle</name>
    <name type="synonym">Meligethes aeneus</name>
    <dbReference type="NCBI Taxonomy" id="1431903"/>
    <lineage>
        <taxon>Eukaryota</taxon>
        <taxon>Metazoa</taxon>
        <taxon>Ecdysozoa</taxon>
        <taxon>Arthropoda</taxon>
        <taxon>Hexapoda</taxon>
        <taxon>Insecta</taxon>
        <taxon>Pterygota</taxon>
        <taxon>Neoptera</taxon>
        <taxon>Endopterygota</taxon>
        <taxon>Coleoptera</taxon>
        <taxon>Polyphaga</taxon>
        <taxon>Cucujiformia</taxon>
        <taxon>Nitidulidae</taxon>
        <taxon>Meligethinae</taxon>
        <taxon>Brassicogethes</taxon>
    </lineage>
</organism>
<evidence type="ECO:0000256" key="1">
    <source>
        <dbReference type="ARBA" id="ARBA00004141"/>
    </source>
</evidence>
<feature type="region of interest" description="Disordered" evidence="9">
    <location>
        <begin position="594"/>
        <end position="613"/>
    </location>
</feature>
<dbReference type="Proteomes" id="UP001154078">
    <property type="component" value="Chromosome 7"/>
</dbReference>
<feature type="domain" description="Potassium channel" evidence="11">
    <location>
        <begin position="78"/>
        <end position="140"/>
    </location>
</feature>
<evidence type="ECO:0000256" key="6">
    <source>
        <dbReference type="ARBA" id="ARBA00023136"/>
    </source>
</evidence>
<feature type="transmembrane region" description="Helical" evidence="10">
    <location>
        <begin position="88"/>
        <end position="107"/>
    </location>
</feature>
<evidence type="ECO:0000313" key="13">
    <source>
        <dbReference type="Proteomes" id="UP001154078"/>
    </source>
</evidence>
<feature type="transmembrane region" description="Helical" evidence="10">
    <location>
        <begin position="163"/>
        <end position="187"/>
    </location>
</feature>
<evidence type="ECO:0000256" key="3">
    <source>
        <dbReference type="ARBA" id="ARBA00022692"/>
    </source>
</evidence>
<comment type="similarity">
    <text evidence="8">Belongs to the two pore domain potassium channel (TC 1.A.1.8) family.</text>
</comment>
<feature type="region of interest" description="Disordered" evidence="9">
    <location>
        <begin position="633"/>
        <end position="664"/>
    </location>
</feature>
<evidence type="ECO:0000256" key="5">
    <source>
        <dbReference type="ARBA" id="ARBA00023065"/>
    </source>
</evidence>
<comment type="subcellular location">
    <subcellularLocation>
        <location evidence="1">Membrane</location>
        <topology evidence="1">Multi-pass membrane protein</topology>
    </subcellularLocation>
</comment>
<dbReference type="AlphaFoldDB" id="A0A9P0FL14"/>
<dbReference type="InterPro" id="IPR003280">
    <property type="entry name" value="2pore_dom_K_chnl"/>
</dbReference>
<dbReference type="EMBL" id="OV121138">
    <property type="protein sequence ID" value="CAH0561130.1"/>
    <property type="molecule type" value="Genomic_DNA"/>
</dbReference>
<dbReference type="Gene3D" id="1.10.287.70">
    <property type="match status" value="1"/>
</dbReference>
<dbReference type="GO" id="GO:0005886">
    <property type="term" value="C:plasma membrane"/>
    <property type="evidence" value="ECO:0007669"/>
    <property type="project" value="TreeGrafter"/>
</dbReference>
<feature type="transmembrane region" description="Helical" evidence="10">
    <location>
        <begin position="6"/>
        <end position="27"/>
    </location>
</feature>
<keyword evidence="7 8" id="KW-0407">Ion channel</keyword>
<name>A0A9P0FL14_BRAAE</name>
<evidence type="ECO:0000256" key="2">
    <source>
        <dbReference type="ARBA" id="ARBA00022448"/>
    </source>
</evidence>
<dbReference type="OrthoDB" id="297496at2759"/>
<evidence type="ECO:0000256" key="8">
    <source>
        <dbReference type="RuleBase" id="RU003857"/>
    </source>
</evidence>
<dbReference type="PANTHER" id="PTHR11003:SF352">
    <property type="entry name" value="BCDNA.GH04802-RELATED"/>
    <property type="match status" value="1"/>
</dbReference>
<protein>
    <recommendedName>
        <fullName evidence="11">Potassium channel domain-containing protein</fullName>
    </recommendedName>
</protein>
<feature type="transmembrane region" description="Helical" evidence="10">
    <location>
        <begin position="231"/>
        <end position="255"/>
    </location>
</feature>
<gene>
    <name evidence="12" type="ORF">MELIAE_LOCUS10739</name>
</gene>
<proteinExistence type="inferred from homology"/>
<dbReference type="PRINTS" id="PR01333">
    <property type="entry name" value="2POREKCHANEL"/>
</dbReference>
<reference evidence="12" key="1">
    <citation type="submission" date="2021-12" db="EMBL/GenBank/DDBJ databases">
        <authorList>
            <person name="King R."/>
        </authorList>
    </citation>
    <scope>NUCLEOTIDE SEQUENCE</scope>
</reference>
<keyword evidence="5 8" id="KW-0406">Ion transport</keyword>
<keyword evidence="6 10" id="KW-0472">Membrane</keyword>
<keyword evidence="3 8" id="KW-0812">Transmembrane</keyword>
<accession>A0A9P0FL14</accession>
<evidence type="ECO:0000313" key="12">
    <source>
        <dbReference type="EMBL" id="CAH0561130.1"/>
    </source>
</evidence>
<dbReference type="GO" id="GO:0015271">
    <property type="term" value="F:outward rectifier potassium channel activity"/>
    <property type="evidence" value="ECO:0007669"/>
    <property type="project" value="TreeGrafter"/>
</dbReference>
<dbReference type="PANTHER" id="PTHR11003">
    <property type="entry name" value="POTASSIUM CHANNEL, SUBFAMILY K"/>
    <property type="match status" value="1"/>
</dbReference>
<keyword evidence="2 8" id="KW-0813">Transport</keyword>
<evidence type="ECO:0000256" key="10">
    <source>
        <dbReference type="SAM" id="Phobius"/>
    </source>
</evidence>